<evidence type="ECO:0000256" key="1">
    <source>
        <dbReference type="SAM" id="SignalP"/>
    </source>
</evidence>
<evidence type="ECO:0000313" key="3">
    <source>
        <dbReference type="Proteomes" id="UP001172102"/>
    </source>
</evidence>
<dbReference type="EMBL" id="JAUKUA010000004">
    <property type="protein sequence ID" value="KAK0715301.1"/>
    <property type="molecule type" value="Genomic_DNA"/>
</dbReference>
<proteinExistence type="predicted"/>
<accession>A0AA40AG97</accession>
<gene>
    <name evidence="2" type="ORF">B0H67DRAFT_238403</name>
</gene>
<comment type="caution">
    <text evidence="2">The sequence shown here is derived from an EMBL/GenBank/DDBJ whole genome shotgun (WGS) entry which is preliminary data.</text>
</comment>
<dbReference type="Proteomes" id="UP001172102">
    <property type="component" value="Unassembled WGS sequence"/>
</dbReference>
<organism evidence="2 3">
    <name type="scientific">Lasiosphaeris hirsuta</name>
    <dbReference type="NCBI Taxonomy" id="260670"/>
    <lineage>
        <taxon>Eukaryota</taxon>
        <taxon>Fungi</taxon>
        <taxon>Dikarya</taxon>
        <taxon>Ascomycota</taxon>
        <taxon>Pezizomycotina</taxon>
        <taxon>Sordariomycetes</taxon>
        <taxon>Sordariomycetidae</taxon>
        <taxon>Sordariales</taxon>
        <taxon>Lasiosphaeriaceae</taxon>
        <taxon>Lasiosphaeris</taxon>
    </lineage>
</organism>
<protein>
    <submittedName>
        <fullName evidence="2">Uncharacterized protein</fullName>
    </submittedName>
</protein>
<feature type="signal peptide" evidence="1">
    <location>
        <begin position="1"/>
        <end position="26"/>
    </location>
</feature>
<keyword evidence="3" id="KW-1185">Reference proteome</keyword>
<reference evidence="2" key="1">
    <citation type="submission" date="2023-06" db="EMBL/GenBank/DDBJ databases">
        <title>Genome-scale phylogeny and comparative genomics of the fungal order Sordariales.</title>
        <authorList>
            <consortium name="Lawrence Berkeley National Laboratory"/>
            <person name="Hensen N."/>
            <person name="Bonometti L."/>
            <person name="Westerberg I."/>
            <person name="Brannstrom I.O."/>
            <person name="Guillou S."/>
            <person name="Cros-Aarteil S."/>
            <person name="Calhoun S."/>
            <person name="Haridas S."/>
            <person name="Kuo A."/>
            <person name="Mondo S."/>
            <person name="Pangilinan J."/>
            <person name="Riley R."/>
            <person name="Labutti K."/>
            <person name="Andreopoulos B."/>
            <person name="Lipzen A."/>
            <person name="Chen C."/>
            <person name="Yanf M."/>
            <person name="Daum C."/>
            <person name="Ng V."/>
            <person name="Clum A."/>
            <person name="Steindorff A."/>
            <person name="Ohm R."/>
            <person name="Martin F."/>
            <person name="Silar P."/>
            <person name="Natvig D."/>
            <person name="Lalanne C."/>
            <person name="Gautier V."/>
            <person name="Ament-Velasquez S.L."/>
            <person name="Kruys A."/>
            <person name="Hutchinson M.I."/>
            <person name="Powell A.J."/>
            <person name="Barry K."/>
            <person name="Miller A.N."/>
            <person name="Grigoriev I.V."/>
            <person name="Debuchy R."/>
            <person name="Gladieux P."/>
            <person name="Thoren M.H."/>
            <person name="Johannesson H."/>
        </authorList>
    </citation>
    <scope>NUCLEOTIDE SEQUENCE</scope>
    <source>
        <strain evidence="2">SMH4607-1</strain>
    </source>
</reference>
<sequence>MYAGQPRIGSWRLCLVSLAHSLLSRASTSTTQRALFRLQFARAACLLLQCVSVASCQFCPRGTPSLGRRTPLRPPISLANCSTPGALMRLESGVAKKATRCDRVPAVSRCLSGPPRNTPAYVCQPTSGLAHGQLAFNRVAKGNLARNMVPGQLWSSLLFVRLGLARKIPLKEPLSISSGFTPGPTPRSAVEVFVTADWEIIRAIYHQLGSDVIAPMLR</sequence>
<feature type="chain" id="PRO_5041299887" evidence="1">
    <location>
        <begin position="27"/>
        <end position="218"/>
    </location>
</feature>
<dbReference type="AlphaFoldDB" id="A0AA40AG97"/>
<keyword evidence="1" id="KW-0732">Signal</keyword>
<name>A0AA40AG97_9PEZI</name>
<evidence type="ECO:0000313" key="2">
    <source>
        <dbReference type="EMBL" id="KAK0715301.1"/>
    </source>
</evidence>